<dbReference type="Pfam" id="PF08240">
    <property type="entry name" value="ADH_N"/>
    <property type="match status" value="1"/>
</dbReference>
<sequence length="339" mass="35618">MSIPDRQQAIVMPGPGEPVRTVEMPVGEPGPGQVLVKVNASSLNFHDNINLMGLLPGPWPRVPMTDGAGEVVAIGPGVDELRPGDRVMGAFHPGWQDGPPNPEAKREVPGDTCDGWLQQYRVEHVAGLVRTPAHLSDVEAATIPCAGVTAWSALVEANIGDGDVVVTQGTGGVSLFAVQLARLRGATVILTSSSDDKLKVGSDLGATHLVNYRTHPDWETQVKELTAGRGAKLVVDLGGPATLPHSLHAAAIGGTIAVIGVLSGFDMASIAVAEVMLNNLRVIGITVGSVRAHREMCEVVSTAGIKPQISHVLDWEQLDEALRVMRANEHIGKIALTIP</sequence>
<comment type="caution">
    <text evidence="2">The sequence shown here is derived from an EMBL/GenBank/DDBJ whole genome shotgun (WGS) entry which is preliminary data.</text>
</comment>
<accession>A0A2K4YC92</accession>
<dbReference type="InterPro" id="IPR011032">
    <property type="entry name" value="GroES-like_sf"/>
</dbReference>
<dbReference type="Proteomes" id="UP000236318">
    <property type="component" value="Unassembled WGS sequence"/>
</dbReference>
<dbReference type="PANTHER" id="PTHR45033:SF2">
    <property type="entry name" value="ZINC-TYPE ALCOHOL DEHYDROGENASE-LIKE PROTEIN C1773.06C"/>
    <property type="match status" value="1"/>
</dbReference>
<dbReference type="CDD" id="cd08276">
    <property type="entry name" value="MDR7"/>
    <property type="match status" value="1"/>
</dbReference>
<dbReference type="SMART" id="SM00829">
    <property type="entry name" value="PKS_ER"/>
    <property type="match status" value="1"/>
</dbReference>
<evidence type="ECO:0000259" key="1">
    <source>
        <dbReference type="SMART" id="SM00829"/>
    </source>
</evidence>
<dbReference type="Gene3D" id="3.40.50.720">
    <property type="entry name" value="NAD(P)-binding Rossmann-like Domain"/>
    <property type="match status" value="1"/>
</dbReference>
<dbReference type="AlphaFoldDB" id="A0A2K4YC92"/>
<keyword evidence="3" id="KW-1185">Reference proteome</keyword>
<dbReference type="InterPro" id="IPR013154">
    <property type="entry name" value="ADH-like_N"/>
</dbReference>
<dbReference type="OrthoDB" id="3175656at2"/>
<dbReference type="RefSeq" id="WP_096288230.1">
    <property type="nucleotide sequence ID" value="NZ_FXEG02000003.1"/>
</dbReference>
<name>A0A2K4YC92_9MYCO</name>
<gene>
    <name evidence="2" type="ORF">MAAFP003_3086</name>
</gene>
<reference evidence="2" key="1">
    <citation type="submission" date="2018-01" db="EMBL/GenBank/DDBJ databases">
        <authorList>
            <consortium name="Urmite Genomes"/>
        </authorList>
    </citation>
    <scope>NUCLEOTIDE SEQUENCE [LARGE SCALE GENOMIC DNA]</scope>
    <source>
        <strain evidence="2">AFP003</strain>
    </source>
</reference>
<dbReference type="PANTHER" id="PTHR45033">
    <property type="match status" value="1"/>
</dbReference>
<dbReference type="SUPFAM" id="SSF51735">
    <property type="entry name" value="NAD(P)-binding Rossmann-fold domains"/>
    <property type="match status" value="1"/>
</dbReference>
<dbReference type="EMBL" id="FXEG02000003">
    <property type="protein sequence ID" value="SOX54410.1"/>
    <property type="molecule type" value="Genomic_DNA"/>
</dbReference>
<feature type="domain" description="Enoyl reductase (ER)" evidence="1">
    <location>
        <begin position="14"/>
        <end position="336"/>
    </location>
</feature>
<dbReference type="Gene3D" id="3.90.180.10">
    <property type="entry name" value="Medium-chain alcohol dehydrogenases, catalytic domain"/>
    <property type="match status" value="1"/>
</dbReference>
<dbReference type="InterPro" id="IPR013149">
    <property type="entry name" value="ADH-like_C"/>
</dbReference>
<proteinExistence type="predicted"/>
<evidence type="ECO:0000313" key="2">
    <source>
        <dbReference type="EMBL" id="SOX54410.1"/>
    </source>
</evidence>
<dbReference type="InterPro" id="IPR052711">
    <property type="entry name" value="Zinc_ADH-like"/>
</dbReference>
<organism evidence="2 3">
    <name type="scientific">Mycobacterium ahvazicum</name>
    <dbReference type="NCBI Taxonomy" id="1964395"/>
    <lineage>
        <taxon>Bacteria</taxon>
        <taxon>Bacillati</taxon>
        <taxon>Actinomycetota</taxon>
        <taxon>Actinomycetes</taxon>
        <taxon>Mycobacteriales</taxon>
        <taxon>Mycobacteriaceae</taxon>
        <taxon>Mycobacterium</taxon>
        <taxon>Mycobacterium simiae complex</taxon>
    </lineage>
</organism>
<dbReference type="Pfam" id="PF00107">
    <property type="entry name" value="ADH_zinc_N"/>
    <property type="match status" value="1"/>
</dbReference>
<dbReference type="InterPro" id="IPR020843">
    <property type="entry name" value="ER"/>
</dbReference>
<dbReference type="GO" id="GO:0016491">
    <property type="term" value="F:oxidoreductase activity"/>
    <property type="evidence" value="ECO:0007669"/>
    <property type="project" value="InterPro"/>
</dbReference>
<dbReference type="SUPFAM" id="SSF50129">
    <property type="entry name" value="GroES-like"/>
    <property type="match status" value="1"/>
</dbReference>
<protein>
    <submittedName>
        <fullName evidence="2">NAD(P)-dependent alcohol dehydrogenase</fullName>
    </submittedName>
</protein>
<evidence type="ECO:0000313" key="3">
    <source>
        <dbReference type="Proteomes" id="UP000236318"/>
    </source>
</evidence>
<dbReference type="InterPro" id="IPR036291">
    <property type="entry name" value="NAD(P)-bd_dom_sf"/>
</dbReference>